<name>A0A6A4GH10_9AGAR</name>
<protein>
    <recommendedName>
        <fullName evidence="1">F-box domain-containing protein</fullName>
    </recommendedName>
</protein>
<sequence>MTSTFHLRQGQETVSYSSSLTATTIEEIDSIITTLATAKALINTEYCRVADLRLTILREKSAFRRIPPEIFHLIFLKAAEVTEIHWCRPVIAISQTCQRWRAIAFSSPKLWSTFAVNLAKFHYRRETMEWYLLHSKDYPLSMEARLSDDLGDGTVEELENLFIQCAPRIRSLTIDTPWWSDTLNGLLRKYDFSLVKSFDIRLVSHSESLDWALERMPALSSLRYSIGLAPHDIPSLEKLSTRESHLDQYEV</sequence>
<feature type="domain" description="F-box" evidence="1">
    <location>
        <begin position="64"/>
        <end position="114"/>
    </location>
</feature>
<dbReference type="OrthoDB" id="2269034at2759"/>
<dbReference type="Gene3D" id="1.20.1280.50">
    <property type="match status" value="1"/>
</dbReference>
<dbReference type="Pfam" id="PF12937">
    <property type="entry name" value="F-box-like"/>
    <property type="match status" value="1"/>
</dbReference>
<evidence type="ECO:0000313" key="3">
    <source>
        <dbReference type="Proteomes" id="UP000799118"/>
    </source>
</evidence>
<dbReference type="Proteomes" id="UP000799118">
    <property type="component" value="Unassembled WGS sequence"/>
</dbReference>
<dbReference type="InterPro" id="IPR001810">
    <property type="entry name" value="F-box_dom"/>
</dbReference>
<dbReference type="AlphaFoldDB" id="A0A6A4GH10"/>
<proteinExistence type="predicted"/>
<evidence type="ECO:0000313" key="2">
    <source>
        <dbReference type="EMBL" id="KAE9384555.1"/>
    </source>
</evidence>
<reference evidence="2" key="1">
    <citation type="journal article" date="2019" name="Environ. Microbiol.">
        <title>Fungal ecological strategies reflected in gene transcription - a case study of two litter decomposers.</title>
        <authorList>
            <person name="Barbi F."/>
            <person name="Kohler A."/>
            <person name="Barry K."/>
            <person name="Baskaran P."/>
            <person name="Daum C."/>
            <person name="Fauchery L."/>
            <person name="Ihrmark K."/>
            <person name="Kuo A."/>
            <person name="LaButti K."/>
            <person name="Lipzen A."/>
            <person name="Morin E."/>
            <person name="Grigoriev I.V."/>
            <person name="Henrissat B."/>
            <person name="Lindahl B."/>
            <person name="Martin F."/>
        </authorList>
    </citation>
    <scope>NUCLEOTIDE SEQUENCE</scope>
    <source>
        <strain evidence="2">JB14</strain>
    </source>
</reference>
<organism evidence="2 3">
    <name type="scientific">Gymnopus androsaceus JB14</name>
    <dbReference type="NCBI Taxonomy" id="1447944"/>
    <lineage>
        <taxon>Eukaryota</taxon>
        <taxon>Fungi</taxon>
        <taxon>Dikarya</taxon>
        <taxon>Basidiomycota</taxon>
        <taxon>Agaricomycotina</taxon>
        <taxon>Agaricomycetes</taxon>
        <taxon>Agaricomycetidae</taxon>
        <taxon>Agaricales</taxon>
        <taxon>Marasmiineae</taxon>
        <taxon>Omphalotaceae</taxon>
        <taxon>Gymnopus</taxon>
    </lineage>
</organism>
<evidence type="ECO:0000259" key="1">
    <source>
        <dbReference type="Pfam" id="PF12937"/>
    </source>
</evidence>
<keyword evidence="3" id="KW-1185">Reference proteome</keyword>
<accession>A0A6A4GH10</accession>
<gene>
    <name evidence="2" type="ORF">BT96DRAFT_1007953</name>
</gene>
<dbReference type="EMBL" id="ML770122">
    <property type="protein sequence ID" value="KAE9384555.1"/>
    <property type="molecule type" value="Genomic_DNA"/>
</dbReference>